<proteinExistence type="predicted"/>
<evidence type="ECO:0000313" key="2">
    <source>
        <dbReference type="EMBL" id="KAH3888773.1"/>
    </source>
</evidence>
<dbReference type="EMBL" id="JAIWYP010000001">
    <property type="protein sequence ID" value="KAH3888773.1"/>
    <property type="molecule type" value="Genomic_DNA"/>
</dbReference>
<keyword evidence="3" id="KW-1185">Reference proteome</keyword>
<evidence type="ECO:0000256" key="1">
    <source>
        <dbReference type="SAM" id="MobiDB-lite"/>
    </source>
</evidence>
<name>A0A9D4N6I3_DREPO</name>
<evidence type="ECO:0000313" key="3">
    <source>
        <dbReference type="Proteomes" id="UP000828390"/>
    </source>
</evidence>
<protein>
    <submittedName>
        <fullName evidence="2">Uncharacterized protein</fullName>
    </submittedName>
</protein>
<comment type="caution">
    <text evidence="2">The sequence shown here is derived from an EMBL/GenBank/DDBJ whole genome shotgun (WGS) entry which is preliminary data.</text>
</comment>
<feature type="region of interest" description="Disordered" evidence="1">
    <location>
        <begin position="1"/>
        <end position="52"/>
    </location>
</feature>
<organism evidence="2 3">
    <name type="scientific">Dreissena polymorpha</name>
    <name type="common">Zebra mussel</name>
    <name type="synonym">Mytilus polymorpha</name>
    <dbReference type="NCBI Taxonomy" id="45954"/>
    <lineage>
        <taxon>Eukaryota</taxon>
        <taxon>Metazoa</taxon>
        <taxon>Spiralia</taxon>
        <taxon>Lophotrochozoa</taxon>
        <taxon>Mollusca</taxon>
        <taxon>Bivalvia</taxon>
        <taxon>Autobranchia</taxon>
        <taxon>Heteroconchia</taxon>
        <taxon>Euheterodonta</taxon>
        <taxon>Imparidentia</taxon>
        <taxon>Neoheterodontei</taxon>
        <taxon>Myida</taxon>
        <taxon>Dreissenoidea</taxon>
        <taxon>Dreissenidae</taxon>
        <taxon>Dreissena</taxon>
    </lineage>
</organism>
<dbReference type="AlphaFoldDB" id="A0A9D4N6I3"/>
<sequence length="194" mass="22485">MLFYFQVSEKPPPSLSSSERREWYREKKRAINRSRVQKHRNKSNERKRERDRFLAKERMKRYRQRKREINADTNISSESLTNQTPFQNRMQKCRALKTLKDTITPFSPQRRAAILQSLIDSSSPVSKTTRRCLEFKQVVQPSENKTRNKVACALLADVSSSISSAIDKTSPTEKRVSAKQAASFIVGNTIESES</sequence>
<feature type="compositionally biased region" description="Basic and acidic residues" evidence="1">
    <location>
        <begin position="42"/>
        <end position="52"/>
    </location>
</feature>
<feature type="compositionally biased region" description="Basic residues" evidence="1">
    <location>
        <begin position="26"/>
        <end position="41"/>
    </location>
</feature>
<reference evidence="2" key="1">
    <citation type="journal article" date="2019" name="bioRxiv">
        <title>The Genome of the Zebra Mussel, Dreissena polymorpha: A Resource for Invasive Species Research.</title>
        <authorList>
            <person name="McCartney M.A."/>
            <person name="Auch B."/>
            <person name="Kono T."/>
            <person name="Mallez S."/>
            <person name="Zhang Y."/>
            <person name="Obille A."/>
            <person name="Becker A."/>
            <person name="Abrahante J.E."/>
            <person name="Garbe J."/>
            <person name="Badalamenti J.P."/>
            <person name="Herman A."/>
            <person name="Mangelson H."/>
            <person name="Liachko I."/>
            <person name="Sullivan S."/>
            <person name="Sone E.D."/>
            <person name="Koren S."/>
            <person name="Silverstein K.A.T."/>
            <person name="Beckman K.B."/>
            <person name="Gohl D.M."/>
        </authorList>
    </citation>
    <scope>NUCLEOTIDE SEQUENCE</scope>
    <source>
        <strain evidence="2">Duluth1</strain>
        <tissue evidence="2">Whole animal</tissue>
    </source>
</reference>
<accession>A0A9D4N6I3</accession>
<dbReference type="Proteomes" id="UP000828390">
    <property type="component" value="Unassembled WGS sequence"/>
</dbReference>
<reference evidence="2" key="2">
    <citation type="submission" date="2020-11" db="EMBL/GenBank/DDBJ databases">
        <authorList>
            <person name="McCartney M.A."/>
            <person name="Auch B."/>
            <person name="Kono T."/>
            <person name="Mallez S."/>
            <person name="Becker A."/>
            <person name="Gohl D.M."/>
            <person name="Silverstein K.A.T."/>
            <person name="Koren S."/>
            <person name="Bechman K.B."/>
            <person name="Herman A."/>
            <person name="Abrahante J.E."/>
            <person name="Garbe J."/>
        </authorList>
    </citation>
    <scope>NUCLEOTIDE SEQUENCE</scope>
    <source>
        <strain evidence="2">Duluth1</strain>
        <tissue evidence="2">Whole animal</tissue>
    </source>
</reference>
<gene>
    <name evidence="2" type="ORF">DPMN_012813</name>
</gene>